<dbReference type="AlphaFoldDB" id="A0A977KTN5"/>
<dbReference type="Proteomes" id="UP001065613">
    <property type="component" value="Chromosome"/>
</dbReference>
<reference evidence="1" key="1">
    <citation type="submission" date="2021-04" db="EMBL/GenBank/DDBJ databases">
        <title>Genome sequence of Woronichinia naegeliana from Washington state freshwater lake bloom.</title>
        <authorList>
            <person name="Dreher T.W."/>
        </authorList>
    </citation>
    <scope>NUCLEOTIDE SEQUENCE</scope>
    <source>
        <strain evidence="1">WA131</strain>
    </source>
</reference>
<evidence type="ECO:0000313" key="1">
    <source>
        <dbReference type="EMBL" id="UXE59702.1"/>
    </source>
</evidence>
<accession>A0A977KTN5</accession>
<proteinExistence type="predicted"/>
<gene>
    <name evidence="1" type="ORF">KA717_28745</name>
</gene>
<organism evidence="1">
    <name type="scientific">Woronichinia naegeliana WA131</name>
    <dbReference type="NCBI Taxonomy" id="2824559"/>
    <lineage>
        <taxon>Bacteria</taxon>
        <taxon>Bacillati</taxon>
        <taxon>Cyanobacteriota</taxon>
        <taxon>Cyanophyceae</taxon>
        <taxon>Synechococcales</taxon>
        <taxon>Coelosphaeriaceae</taxon>
        <taxon>Woronichinia</taxon>
    </lineage>
</organism>
<protein>
    <submittedName>
        <fullName evidence="1">Uncharacterized protein</fullName>
    </submittedName>
</protein>
<dbReference type="EMBL" id="CP073041">
    <property type="protein sequence ID" value="UXE59702.1"/>
    <property type="molecule type" value="Genomic_DNA"/>
</dbReference>
<dbReference type="KEGG" id="wna:KA717_28745"/>
<sequence length="61" mass="7298">MKTYPTFQEALDTVESLTIDEQTMLIEIIQNRLRQQRRQELIENVTQSEQDMLREIFIAAQ</sequence>
<name>A0A977KTN5_9CYAN</name>